<dbReference type="InterPro" id="IPR001932">
    <property type="entry name" value="PPM-type_phosphatase-like_dom"/>
</dbReference>
<dbReference type="SMART" id="SM00332">
    <property type="entry name" value="PP2Cc"/>
    <property type="match status" value="1"/>
</dbReference>
<dbReference type="GO" id="GO:0005739">
    <property type="term" value="C:mitochondrion"/>
    <property type="evidence" value="ECO:0007669"/>
    <property type="project" value="TreeGrafter"/>
</dbReference>
<keyword evidence="2 4" id="KW-0378">Hydrolase</keyword>
<evidence type="ECO:0000313" key="7">
    <source>
        <dbReference type="EMBL" id="PAA71475.1"/>
    </source>
</evidence>
<keyword evidence="1" id="KW-0479">Metal-binding</keyword>
<dbReference type="GO" id="GO:0004741">
    <property type="term" value="F:[pyruvate dehydrogenase (acetyl-transferring)]-phosphatase activity"/>
    <property type="evidence" value="ECO:0007669"/>
    <property type="project" value="TreeGrafter"/>
</dbReference>
<evidence type="ECO:0000256" key="2">
    <source>
        <dbReference type="ARBA" id="ARBA00022801"/>
    </source>
</evidence>
<keyword evidence="3 4" id="KW-0904">Protein phosphatase</keyword>
<dbReference type="Gene3D" id="3.60.40.10">
    <property type="entry name" value="PPM-type phosphatase domain"/>
    <property type="match status" value="1"/>
</dbReference>
<gene>
    <name evidence="7" type="ORF">BOX15_Mlig017257g1</name>
</gene>
<evidence type="ECO:0000256" key="5">
    <source>
        <dbReference type="SAM" id="MobiDB-lite"/>
    </source>
</evidence>
<keyword evidence="8" id="KW-1185">Reference proteome</keyword>
<sequence length="520" mass="56633">MFKRLSSAFKTTGFVDLSAASSNQQRQSAKSSSDQLRPRFAYCRPDLLGLELDGDDERSLASDTVSRPVLVAGDRTALPGFAGYAEAINGGKTQVNEDQSQACQFLLRPTAPNGERADALPDILYGGDCVLSPEQYSELLRASPDCLLATYFAMFDGHAGDGAATYAKQLLQLHLREKLMQVYPLLLERINKPSSETPAAAPAQNGGDSAFIHQPDSLTVSFDQLVIGALESAFIGLDDQICRERTTYRITGGCTALVLLFLADRLYVANAGDTRAVLCQRTGSAQPLSVDLTPYNDRERLQLIASHHPELLHKEFCALQFARRLGRRDLGERVLCRHGCMQGWHYKTVTEEDLLFPLIVGDEKKSRLLATIGVARGFGDHDLRVFDSPIQLKPFLSCVPQVTVVQTAEQDGCEDVLVMATDGLWDVISCEAVAKTVQSCLNQAREAATAANSLTIVAQELVGAARGAWQKPERPGGGGGGSWRLPDGEQASVDDISCFVIPLDLHSRLSRAERQEDGQY</sequence>
<comment type="caution">
    <text evidence="7">The sequence shown here is derived from an EMBL/GenBank/DDBJ whole genome shotgun (WGS) entry which is preliminary data.</text>
</comment>
<dbReference type="SUPFAM" id="SSF81606">
    <property type="entry name" value="PP2C-like"/>
    <property type="match status" value="1"/>
</dbReference>
<dbReference type="InterPro" id="IPR000222">
    <property type="entry name" value="PP2C_BS"/>
</dbReference>
<name>A0A267FCI5_9PLAT</name>
<dbReference type="Pfam" id="PF00481">
    <property type="entry name" value="PP2C"/>
    <property type="match status" value="2"/>
</dbReference>
<protein>
    <recommendedName>
        <fullName evidence="6">PPM-type phosphatase domain-containing protein</fullName>
    </recommendedName>
</protein>
<dbReference type="PANTHER" id="PTHR13832:SF354">
    <property type="entry name" value="GM14138P"/>
    <property type="match status" value="1"/>
</dbReference>
<dbReference type="STRING" id="282301.A0A267FCI5"/>
<organism evidence="7 8">
    <name type="scientific">Macrostomum lignano</name>
    <dbReference type="NCBI Taxonomy" id="282301"/>
    <lineage>
        <taxon>Eukaryota</taxon>
        <taxon>Metazoa</taxon>
        <taxon>Spiralia</taxon>
        <taxon>Lophotrochozoa</taxon>
        <taxon>Platyhelminthes</taxon>
        <taxon>Rhabditophora</taxon>
        <taxon>Macrostomorpha</taxon>
        <taxon>Macrostomida</taxon>
        <taxon>Macrostomidae</taxon>
        <taxon>Macrostomum</taxon>
    </lineage>
</organism>
<reference evidence="7 8" key="1">
    <citation type="submission" date="2017-06" db="EMBL/GenBank/DDBJ databases">
        <title>A platform for efficient transgenesis in Macrostomum lignano, a flatworm model organism for stem cell research.</title>
        <authorList>
            <person name="Berezikov E."/>
        </authorList>
    </citation>
    <scope>NUCLEOTIDE SEQUENCE [LARGE SCALE GENOMIC DNA]</scope>
    <source>
        <strain evidence="7">DV1</strain>
        <tissue evidence="7">Whole organism</tissue>
    </source>
</reference>
<dbReference type="CDD" id="cd00143">
    <property type="entry name" value="PP2Cc"/>
    <property type="match status" value="1"/>
</dbReference>
<proteinExistence type="inferred from homology"/>
<evidence type="ECO:0000256" key="4">
    <source>
        <dbReference type="RuleBase" id="RU003465"/>
    </source>
</evidence>
<dbReference type="AlphaFoldDB" id="A0A267FCI5"/>
<evidence type="ECO:0000259" key="6">
    <source>
        <dbReference type="PROSITE" id="PS51746"/>
    </source>
</evidence>
<dbReference type="Proteomes" id="UP000215902">
    <property type="component" value="Unassembled WGS sequence"/>
</dbReference>
<dbReference type="PROSITE" id="PS01032">
    <property type="entry name" value="PPM_1"/>
    <property type="match status" value="1"/>
</dbReference>
<accession>A0A267FCI5</accession>
<dbReference type="InterPro" id="IPR036457">
    <property type="entry name" value="PPM-type-like_dom_sf"/>
</dbReference>
<dbReference type="InterPro" id="IPR015655">
    <property type="entry name" value="PP2C"/>
</dbReference>
<comment type="similarity">
    <text evidence="4">Belongs to the PP2C family.</text>
</comment>
<evidence type="ECO:0000313" key="8">
    <source>
        <dbReference type="Proteomes" id="UP000215902"/>
    </source>
</evidence>
<dbReference type="EMBL" id="NIVC01001163">
    <property type="protein sequence ID" value="PAA71475.1"/>
    <property type="molecule type" value="Genomic_DNA"/>
</dbReference>
<evidence type="ECO:0000256" key="3">
    <source>
        <dbReference type="ARBA" id="ARBA00022912"/>
    </source>
</evidence>
<dbReference type="OrthoDB" id="10264738at2759"/>
<dbReference type="PROSITE" id="PS51746">
    <property type="entry name" value="PPM_2"/>
    <property type="match status" value="1"/>
</dbReference>
<feature type="region of interest" description="Disordered" evidence="5">
    <location>
        <begin position="467"/>
        <end position="489"/>
    </location>
</feature>
<dbReference type="PANTHER" id="PTHR13832">
    <property type="entry name" value="PROTEIN PHOSPHATASE 2C"/>
    <property type="match status" value="1"/>
</dbReference>
<evidence type="ECO:0000256" key="1">
    <source>
        <dbReference type="ARBA" id="ARBA00022723"/>
    </source>
</evidence>
<dbReference type="GO" id="GO:0046872">
    <property type="term" value="F:metal ion binding"/>
    <property type="evidence" value="ECO:0007669"/>
    <property type="project" value="UniProtKB-KW"/>
</dbReference>
<feature type="domain" description="PPM-type phosphatase" evidence="6">
    <location>
        <begin position="81"/>
        <end position="503"/>
    </location>
</feature>